<evidence type="ECO:0000256" key="7">
    <source>
        <dbReference type="ARBA" id="ARBA00023136"/>
    </source>
</evidence>
<dbReference type="EMBL" id="JAJSOW010000108">
    <property type="protein sequence ID" value="KAI9153469.1"/>
    <property type="molecule type" value="Genomic_DNA"/>
</dbReference>
<dbReference type="InterPro" id="IPR013210">
    <property type="entry name" value="LRR_N_plant-typ"/>
</dbReference>
<protein>
    <recommendedName>
        <fullName evidence="11">Leucine-rich repeat-containing N-terminal plant-type domain-containing protein</fullName>
    </recommendedName>
</protein>
<evidence type="ECO:0000259" key="11">
    <source>
        <dbReference type="Pfam" id="PF08263"/>
    </source>
</evidence>
<evidence type="ECO:0000256" key="8">
    <source>
        <dbReference type="ARBA" id="ARBA00023170"/>
    </source>
</evidence>
<organism evidence="12 13">
    <name type="scientific">Acer negundo</name>
    <name type="common">Box elder</name>
    <dbReference type="NCBI Taxonomy" id="4023"/>
    <lineage>
        <taxon>Eukaryota</taxon>
        <taxon>Viridiplantae</taxon>
        <taxon>Streptophyta</taxon>
        <taxon>Embryophyta</taxon>
        <taxon>Tracheophyta</taxon>
        <taxon>Spermatophyta</taxon>
        <taxon>Magnoliopsida</taxon>
        <taxon>eudicotyledons</taxon>
        <taxon>Gunneridae</taxon>
        <taxon>Pentapetalae</taxon>
        <taxon>rosids</taxon>
        <taxon>malvids</taxon>
        <taxon>Sapindales</taxon>
        <taxon>Sapindaceae</taxon>
        <taxon>Hippocastanoideae</taxon>
        <taxon>Acereae</taxon>
        <taxon>Acer</taxon>
    </lineage>
</organism>
<keyword evidence="7" id="KW-0472">Membrane</keyword>
<dbReference type="InterPro" id="IPR001611">
    <property type="entry name" value="Leu-rich_rpt"/>
</dbReference>
<comment type="caution">
    <text evidence="12">The sequence shown here is derived from an EMBL/GenBank/DDBJ whole genome shotgun (WGS) entry which is preliminary data.</text>
</comment>
<dbReference type="AlphaFoldDB" id="A0AAD5NFG3"/>
<keyword evidence="9" id="KW-0325">Glycoprotein</keyword>
<keyword evidence="13" id="KW-1185">Reference proteome</keyword>
<comment type="subcellular location">
    <subcellularLocation>
        <location evidence="1">Membrane</location>
        <topology evidence="1">Single-pass type I membrane protein</topology>
    </subcellularLocation>
</comment>
<dbReference type="InterPro" id="IPR046956">
    <property type="entry name" value="RLP23-like"/>
</dbReference>
<dbReference type="Pfam" id="PF00560">
    <property type="entry name" value="LRR_1"/>
    <property type="match status" value="2"/>
</dbReference>
<evidence type="ECO:0000256" key="3">
    <source>
        <dbReference type="ARBA" id="ARBA00022692"/>
    </source>
</evidence>
<accession>A0AAD5NFG3</accession>
<sequence length="430" mass="47366">MRLLLFSWLFLIPFLANLFCSHVVLVASQCQSDQQSLLLQLKSSLNFTVNQSVQLVKWSQDTDCCNWSGVVCDGGGHVTGLNLSYESISGGIENSTGLFGLRYLRSLNLAFNGFSPIEIPSRLTSLTDLTYLNLSKAGFVGQIPIAISRMTRELYLDGGNEWCQALSSSLTTLQVLSLSTCFLSDFSNLKSLRFSSCGLNRKFPEKIFQQLQLGNNQFDGQVLELRNASSSVLDTLDLSDKRLEGPIPKSIFQLKKLKILLLSSNKFNGTVQLDSIQRLANLTTLDLSYNSLAVNASSSSSFLPRFTTLKLASCNLSKIPNLKNQSRLFHLDLSDNQIPGEVPNWIWEIVNGPNGFLTHLNLSRNSLVGLQEPYSISNLIVLDLHANLLQGKIPPPPPSAVYVDYSNNNLSSSIPADIGDVLNTAVFFSL</sequence>
<dbReference type="InterPro" id="IPR032675">
    <property type="entry name" value="LRR_dom_sf"/>
</dbReference>
<dbReference type="Gene3D" id="3.80.10.10">
    <property type="entry name" value="Ribonuclease Inhibitor"/>
    <property type="match status" value="2"/>
</dbReference>
<evidence type="ECO:0000256" key="9">
    <source>
        <dbReference type="ARBA" id="ARBA00023180"/>
    </source>
</evidence>
<evidence type="ECO:0000256" key="1">
    <source>
        <dbReference type="ARBA" id="ARBA00004479"/>
    </source>
</evidence>
<dbReference type="Proteomes" id="UP001064489">
    <property type="component" value="Chromosome 11"/>
</dbReference>
<dbReference type="PANTHER" id="PTHR48061:SF2">
    <property type="entry name" value="RECEPTOR LIKE PROTEIN 30-LIKE"/>
    <property type="match status" value="1"/>
</dbReference>
<evidence type="ECO:0000256" key="4">
    <source>
        <dbReference type="ARBA" id="ARBA00022729"/>
    </source>
</evidence>
<evidence type="ECO:0000313" key="12">
    <source>
        <dbReference type="EMBL" id="KAI9153469.1"/>
    </source>
</evidence>
<evidence type="ECO:0000256" key="10">
    <source>
        <dbReference type="SAM" id="SignalP"/>
    </source>
</evidence>
<proteinExistence type="predicted"/>
<keyword evidence="2" id="KW-0433">Leucine-rich repeat</keyword>
<feature type="signal peptide" evidence="10">
    <location>
        <begin position="1"/>
        <end position="16"/>
    </location>
</feature>
<evidence type="ECO:0000256" key="6">
    <source>
        <dbReference type="ARBA" id="ARBA00022989"/>
    </source>
</evidence>
<keyword evidence="6" id="KW-1133">Transmembrane helix</keyword>
<dbReference type="Pfam" id="PF13855">
    <property type="entry name" value="LRR_8"/>
    <property type="match status" value="1"/>
</dbReference>
<feature type="domain" description="Leucine-rich repeat-containing N-terminal plant-type" evidence="11">
    <location>
        <begin position="33"/>
        <end position="73"/>
    </location>
</feature>
<evidence type="ECO:0000256" key="2">
    <source>
        <dbReference type="ARBA" id="ARBA00022614"/>
    </source>
</evidence>
<gene>
    <name evidence="12" type="ORF">LWI28_011786</name>
</gene>
<reference evidence="12" key="2">
    <citation type="submission" date="2023-02" db="EMBL/GenBank/DDBJ databases">
        <authorList>
            <person name="Swenson N.G."/>
            <person name="Wegrzyn J.L."/>
            <person name="Mcevoy S.L."/>
        </authorList>
    </citation>
    <scope>NUCLEOTIDE SEQUENCE</scope>
    <source>
        <strain evidence="12">91603</strain>
        <tissue evidence="12">Leaf</tissue>
    </source>
</reference>
<name>A0AAD5NFG3_ACENE</name>
<evidence type="ECO:0000256" key="5">
    <source>
        <dbReference type="ARBA" id="ARBA00022737"/>
    </source>
</evidence>
<keyword evidence="5" id="KW-0677">Repeat</keyword>
<dbReference type="PANTHER" id="PTHR48061">
    <property type="entry name" value="LEUCINE-RICH REPEAT RECEPTOR PROTEIN KINASE EMS1-LIKE-RELATED"/>
    <property type="match status" value="1"/>
</dbReference>
<dbReference type="GO" id="GO:0016020">
    <property type="term" value="C:membrane"/>
    <property type="evidence" value="ECO:0007669"/>
    <property type="project" value="UniProtKB-SubCell"/>
</dbReference>
<keyword evidence="3" id="KW-0812">Transmembrane</keyword>
<dbReference type="SUPFAM" id="SSF52058">
    <property type="entry name" value="L domain-like"/>
    <property type="match status" value="1"/>
</dbReference>
<dbReference type="Pfam" id="PF08263">
    <property type="entry name" value="LRRNT_2"/>
    <property type="match status" value="1"/>
</dbReference>
<evidence type="ECO:0000313" key="13">
    <source>
        <dbReference type="Proteomes" id="UP001064489"/>
    </source>
</evidence>
<reference evidence="12" key="1">
    <citation type="journal article" date="2022" name="Plant J.">
        <title>Strategies of tolerance reflected in two North American maple genomes.</title>
        <authorList>
            <person name="McEvoy S.L."/>
            <person name="Sezen U.U."/>
            <person name="Trouern-Trend A."/>
            <person name="McMahon S.M."/>
            <person name="Schaberg P.G."/>
            <person name="Yang J."/>
            <person name="Wegrzyn J.L."/>
            <person name="Swenson N.G."/>
        </authorList>
    </citation>
    <scope>NUCLEOTIDE SEQUENCE</scope>
    <source>
        <strain evidence="12">91603</strain>
    </source>
</reference>
<keyword evidence="8" id="KW-0675">Receptor</keyword>
<feature type="chain" id="PRO_5042105207" description="Leucine-rich repeat-containing N-terminal plant-type domain-containing protein" evidence="10">
    <location>
        <begin position="17"/>
        <end position="430"/>
    </location>
</feature>
<keyword evidence="4 10" id="KW-0732">Signal</keyword>